<reference evidence="2 3" key="1">
    <citation type="submission" date="2016-11" db="EMBL/GenBank/DDBJ databases">
        <authorList>
            <person name="Jaros S."/>
            <person name="Januszkiewicz K."/>
            <person name="Wedrychowicz H."/>
        </authorList>
    </citation>
    <scope>NUCLEOTIDE SEQUENCE [LARGE SCALE GENOMIC DNA]</scope>
    <source>
        <strain evidence="2 3">DSM 45408</strain>
    </source>
</reference>
<dbReference type="AlphaFoldDB" id="A0A1M5MAI3"/>
<dbReference type="OrthoDB" id="594504at2"/>
<gene>
    <name evidence="2" type="ORF">SAMN05444351_3098</name>
</gene>
<organism evidence="2 3">
    <name type="scientific">Geodermatophilus nigrescens</name>
    <dbReference type="NCBI Taxonomy" id="1070870"/>
    <lineage>
        <taxon>Bacteria</taxon>
        <taxon>Bacillati</taxon>
        <taxon>Actinomycetota</taxon>
        <taxon>Actinomycetes</taxon>
        <taxon>Geodermatophilales</taxon>
        <taxon>Geodermatophilaceae</taxon>
        <taxon>Geodermatophilus</taxon>
    </lineage>
</organism>
<accession>A0A1M5MAI3</accession>
<protein>
    <submittedName>
        <fullName evidence="2">Uncharacterized protein</fullName>
    </submittedName>
</protein>
<keyword evidence="3" id="KW-1185">Reference proteome</keyword>
<dbReference type="STRING" id="1070870.SAMN05444351_3098"/>
<dbReference type="Proteomes" id="UP000184471">
    <property type="component" value="Unassembled WGS sequence"/>
</dbReference>
<feature type="region of interest" description="Disordered" evidence="1">
    <location>
        <begin position="1"/>
        <end position="31"/>
    </location>
</feature>
<dbReference type="EMBL" id="FQVX01000003">
    <property type="protein sequence ID" value="SHG74302.1"/>
    <property type="molecule type" value="Genomic_DNA"/>
</dbReference>
<evidence type="ECO:0000256" key="1">
    <source>
        <dbReference type="SAM" id="MobiDB-lite"/>
    </source>
</evidence>
<name>A0A1M5MAI3_9ACTN</name>
<proteinExistence type="predicted"/>
<evidence type="ECO:0000313" key="2">
    <source>
        <dbReference type="EMBL" id="SHG74302.1"/>
    </source>
</evidence>
<evidence type="ECO:0000313" key="3">
    <source>
        <dbReference type="Proteomes" id="UP000184471"/>
    </source>
</evidence>
<dbReference type="RefSeq" id="WP_073421147.1">
    <property type="nucleotide sequence ID" value="NZ_FQVX01000003.1"/>
</dbReference>
<sequence length="105" mass="11501">MASEDADPWPPGGGEFVPRTPDGEPLVNGRRMTRRDARSWLKREDVLLGRWPCGPAVEWIADAGDRSCFAAESRQGEGSDCNPAGDVLLHRLPSGRTAVVLEESW</sequence>